<evidence type="ECO:0000313" key="3">
    <source>
        <dbReference type="Proteomes" id="UP001642487"/>
    </source>
</evidence>
<name>A0ABP0XT99_9ROSI</name>
<feature type="transmembrane region" description="Helical" evidence="1">
    <location>
        <begin position="57"/>
        <end position="83"/>
    </location>
</feature>
<evidence type="ECO:0000256" key="1">
    <source>
        <dbReference type="SAM" id="Phobius"/>
    </source>
</evidence>
<proteinExistence type="predicted"/>
<keyword evidence="1" id="KW-1133">Transmembrane helix</keyword>
<reference evidence="2 3" key="1">
    <citation type="submission" date="2024-03" db="EMBL/GenBank/DDBJ databases">
        <authorList>
            <person name="Gkanogiannis A."/>
            <person name="Becerra Lopez-Lavalle L."/>
        </authorList>
    </citation>
    <scope>NUCLEOTIDE SEQUENCE [LARGE SCALE GENOMIC DNA]</scope>
</reference>
<gene>
    <name evidence="2" type="ORF">CITCOLO1_LOCUS3048</name>
</gene>
<sequence>MAMCFAGGSSLKLFSFPASLTYVAFLDSFRASLELSVDYWDELLIFSLTRIGRSHPFFCRMCGINGILLSMATLFLMACFFFTKFISLPSKDGEPIESGVLVFASGRFLEGVIRWRLGLAIENLETLAVIKALIDFIDRVSDCSYLPLIVESDCIDLKHAFVMSSMICLNDIT</sequence>
<accession>A0ABP0XT99</accession>
<evidence type="ECO:0000313" key="2">
    <source>
        <dbReference type="EMBL" id="CAK9311389.1"/>
    </source>
</evidence>
<keyword evidence="1" id="KW-0472">Membrane</keyword>
<keyword evidence="1" id="KW-0812">Transmembrane</keyword>
<organism evidence="2 3">
    <name type="scientific">Citrullus colocynthis</name>
    <name type="common">colocynth</name>
    <dbReference type="NCBI Taxonomy" id="252529"/>
    <lineage>
        <taxon>Eukaryota</taxon>
        <taxon>Viridiplantae</taxon>
        <taxon>Streptophyta</taxon>
        <taxon>Embryophyta</taxon>
        <taxon>Tracheophyta</taxon>
        <taxon>Spermatophyta</taxon>
        <taxon>Magnoliopsida</taxon>
        <taxon>eudicotyledons</taxon>
        <taxon>Gunneridae</taxon>
        <taxon>Pentapetalae</taxon>
        <taxon>rosids</taxon>
        <taxon>fabids</taxon>
        <taxon>Cucurbitales</taxon>
        <taxon>Cucurbitaceae</taxon>
        <taxon>Benincaseae</taxon>
        <taxon>Citrullus</taxon>
    </lineage>
</organism>
<dbReference type="Proteomes" id="UP001642487">
    <property type="component" value="Chromosome 10"/>
</dbReference>
<protein>
    <recommendedName>
        <fullName evidence="4">RNase H type-1 domain-containing protein</fullName>
    </recommendedName>
</protein>
<evidence type="ECO:0008006" key="4">
    <source>
        <dbReference type="Google" id="ProtNLM"/>
    </source>
</evidence>
<keyword evidence="3" id="KW-1185">Reference proteome</keyword>
<dbReference type="EMBL" id="OZ021744">
    <property type="protein sequence ID" value="CAK9311389.1"/>
    <property type="molecule type" value="Genomic_DNA"/>
</dbReference>